<dbReference type="EMBL" id="BPLQ01014543">
    <property type="protein sequence ID" value="GIY80686.1"/>
    <property type="molecule type" value="Genomic_DNA"/>
</dbReference>
<dbReference type="AlphaFoldDB" id="A0AAV4WFD0"/>
<evidence type="ECO:0000313" key="1">
    <source>
        <dbReference type="EMBL" id="GIY80686.1"/>
    </source>
</evidence>
<evidence type="ECO:0000313" key="2">
    <source>
        <dbReference type="Proteomes" id="UP001054837"/>
    </source>
</evidence>
<organism evidence="1 2">
    <name type="scientific">Caerostris darwini</name>
    <dbReference type="NCBI Taxonomy" id="1538125"/>
    <lineage>
        <taxon>Eukaryota</taxon>
        <taxon>Metazoa</taxon>
        <taxon>Ecdysozoa</taxon>
        <taxon>Arthropoda</taxon>
        <taxon>Chelicerata</taxon>
        <taxon>Arachnida</taxon>
        <taxon>Araneae</taxon>
        <taxon>Araneomorphae</taxon>
        <taxon>Entelegynae</taxon>
        <taxon>Araneoidea</taxon>
        <taxon>Araneidae</taxon>
        <taxon>Caerostris</taxon>
    </lineage>
</organism>
<accession>A0AAV4WFD0</accession>
<protein>
    <submittedName>
        <fullName evidence="1">Uncharacterized protein</fullName>
    </submittedName>
</protein>
<gene>
    <name evidence="1" type="ORF">CDAR_283781</name>
</gene>
<dbReference type="Proteomes" id="UP001054837">
    <property type="component" value="Unassembled WGS sequence"/>
</dbReference>
<reference evidence="1 2" key="1">
    <citation type="submission" date="2021-06" db="EMBL/GenBank/DDBJ databases">
        <title>Caerostris darwini draft genome.</title>
        <authorList>
            <person name="Kono N."/>
            <person name="Arakawa K."/>
        </authorList>
    </citation>
    <scope>NUCLEOTIDE SEQUENCE [LARGE SCALE GENOMIC DNA]</scope>
</reference>
<name>A0AAV4WFD0_9ARAC</name>
<comment type="caution">
    <text evidence="1">The sequence shown here is derived from an EMBL/GenBank/DDBJ whole genome shotgun (WGS) entry which is preliminary data.</text>
</comment>
<keyword evidence="2" id="KW-1185">Reference proteome</keyword>
<sequence length="99" mass="11112">MGSEHLDSFFQWISCMRWSYFPHFSGSSEGIASSGLNTGLRAIAFGSFSSLTVNTFSTSFILLKIWSSHLVCIVSFRNAPCRIARCFIVFQLVESMKNL</sequence>
<proteinExistence type="predicted"/>